<dbReference type="InterPro" id="IPR006311">
    <property type="entry name" value="TAT_signal"/>
</dbReference>
<dbReference type="EMBL" id="JBIRWE010000007">
    <property type="protein sequence ID" value="MFI1966175.1"/>
    <property type="molecule type" value="Genomic_DNA"/>
</dbReference>
<name>A0ABW7UU79_9ACTN</name>
<dbReference type="RefSeq" id="WP_398718859.1">
    <property type="nucleotide sequence ID" value="NZ_JBIRWE010000007.1"/>
</dbReference>
<accession>A0ABW7UU79</accession>
<feature type="compositionally biased region" description="Low complexity" evidence="1">
    <location>
        <begin position="57"/>
        <end position="87"/>
    </location>
</feature>
<evidence type="ECO:0000313" key="2">
    <source>
        <dbReference type="EMBL" id="MFI1966175.1"/>
    </source>
</evidence>
<dbReference type="NCBIfam" id="TIGR03767">
    <property type="entry name" value="P_acnes_RR"/>
    <property type="match status" value="1"/>
</dbReference>
<feature type="region of interest" description="Disordered" evidence="1">
    <location>
        <begin position="46"/>
        <end position="105"/>
    </location>
</feature>
<dbReference type="SUPFAM" id="SSF56300">
    <property type="entry name" value="Metallo-dependent phosphatases"/>
    <property type="match status" value="1"/>
</dbReference>
<comment type="caution">
    <text evidence="2">The sequence shown here is derived from an EMBL/GenBank/DDBJ whole genome shotgun (WGS) entry which is preliminary data.</text>
</comment>
<proteinExistence type="predicted"/>
<dbReference type="PANTHER" id="PTHR43143:SF1">
    <property type="entry name" value="SERINE_THREONINE-PROTEIN PHOSPHATASE CPPED1"/>
    <property type="match status" value="1"/>
</dbReference>
<sequence length="593" mass="63224">MSRTRSAAVSAAAVSAAAALDRRTLLAAAGAVGVSAGLGLAFGPGGSPAQATPPPTGRLAGAAAARATAPAPATTAPAAAPSKAGTTLDTVSAPRGSGGYRRLADGPAWPRAVRHELAAAKSGRADRRTALASFVQFTDLHVVDVQHPLRYEFLRAQTASAWRPQEALSVAGAVSLVERVNALSGGPATGMPLSFVMTTGDNTDNNSRTELEWFLTAMSGGRITPNSGDPHRYEGVQNSGLDLYWQPESERRDGDKRLGFPRIDGFLDAAIRQVNSPGLRMPWYSTVGNHDSLPGGCYAPGDGFFAEFAVGGRKLETLPEAEGAALWKAVKKGLDPKGEQFREVLKTSRRKMRSVTPDPGRAPFTPREYLQAHLDPRFTGAGPVGHGHTAADLAAGRLHYVFRISDDVIGVSLDTTDPGGHYEGSLGTAQLRWLDRVLTEHKGRHALVFSHHTSRTMRNLRPDPARPDERRHGGEEVLALLGRHRNVAAWINGHSHKNDITPHGTFWEISTASHIDFPQLARVIELVDNGDGTLSLFTTLIESAAPHRTDFADLSQTGLAALYRELSFNAPGTRATLSGTPGDRNTELLLKKP</sequence>
<dbReference type="InterPro" id="IPR051918">
    <property type="entry name" value="STPP_CPPED1"/>
</dbReference>
<dbReference type="Proteomes" id="UP001611548">
    <property type="component" value="Unassembled WGS sequence"/>
</dbReference>
<dbReference type="InterPro" id="IPR022506">
    <property type="entry name" value="Metallophosphoesterase_PPA1498"/>
</dbReference>
<reference evidence="2 3" key="1">
    <citation type="submission" date="2024-10" db="EMBL/GenBank/DDBJ databases">
        <title>The Natural Products Discovery Center: Release of the First 8490 Sequenced Strains for Exploring Actinobacteria Biosynthetic Diversity.</title>
        <authorList>
            <person name="Kalkreuter E."/>
            <person name="Kautsar S.A."/>
            <person name="Yang D."/>
            <person name="Bader C.D."/>
            <person name="Teijaro C.N."/>
            <person name="Fluegel L."/>
            <person name="Davis C.M."/>
            <person name="Simpson J.R."/>
            <person name="Lauterbach L."/>
            <person name="Steele A.D."/>
            <person name="Gui C."/>
            <person name="Meng S."/>
            <person name="Li G."/>
            <person name="Viehrig K."/>
            <person name="Ye F."/>
            <person name="Su P."/>
            <person name="Kiefer A.F."/>
            <person name="Nichols A."/>
            <person name="Cepeda A.J."/>
            <person name="Yan W."/>
            <person name="Fan B."/>
            <person name="Jiang Y."/>
            <person name="Adhikari A."/>
            <person name="Zheng C.-J."/>
            <person name="Schuster L."/>
            <person name="Cowan T.M."/>
            <person name="Smanski M.J."/>
            <person name="Chevrette M.G."/>
            <person name="De Carvalho L.P.S."/>
            <person name="Shen B."/>
        </authorList>
    </citation>
    <scope>NUCLEOTIDE SEQUENCE [LARGE SCALE GENOMIC DNA]</scope>
    <source>
        <strain evidence="2 3">NPDC020327</strain>
    </source>
</reference>
<keyword evidence="3" id="KW-1185">Reference proteome</keyword>
<dbReference type="PANTHER" id="PTHR43143">
    <property type="entry name" value="METALLOPHOSPHOESTERASE, CALCINEURIN SUPERFAMILY"/>
    <property type="match status" value="1"/>
</dbReference>
<dbReference type="Gene3D" id="3.30.750.180">
    <property type="entry name" value="GpdQ, beta-strand dimerisation domain"/>
    <property type="match status" value="1"/>
</dbReference>
<organism evidence="2 3">
    <name type="scientific">Streptomyces pathocidini</name>
    <dbReference type="NCBI Taxonomy" id="1650571"/>
    <lineage>
        <taxon>Bacteria</taxon>
        <taxon>Bacillati</taxon>
        <taxon>Actinomycetota</taxon>
        <taxon>Actinomycetes</taxon>
        <taxon>Kitasatosporales</taxon>
        <taxon>Streptomycetaceae</taxon>
        <taxon>Streptomyces</taxon>
    </lineage>
</organism>
<evidence type="ECO:0000256" key="1">
    <source>
        <dbReference type="SAM" id="MobiDB-lite"/>
    </source>
</evidence>
<dbReference type="InterPro" id="IPR042281">
    <property type="entry name" value="GpdQ_beta-strand"/>
</dbReference>
<protein>
    <submittedName>
        <fullName evidence="2">TIGR03767 family metallophosphoesterase</fullName>
    </submittedName>
</protein>
<evidence type="ECO:0000313" key="3">
    <source>
        <dbReference type="Proteomes" id="UP001611548"/>
    </source>
</evidence>
<dbReference type="InterPro" id="IPR029052">
    <property type="entry name" value="Metallo-depent_PP-like"/>
</dbReference>
<dbReference type="PROSITE" id="PS51318">
    <property type="entry name" value="TAT"/>
    <property type="match status" value="1"/>
</dbReference>
<gene>
    <name evidence="2" type="ORF">ACH429_19060</name>
</gene>